<dbReference type="AlphaFoldDB" id="A0A3B1BCV6"/>
<reference evidence="1" key="1">
    <citation type="submission" date="2018-06" db="EMBL/GenBank/DDBJ databases">
        <authorList>
            <person name="Zhirakovskaya E."/>
        </authorList>
    </citation>
    <scope>NUCLEOTIDE SEQUENCE</scope>
</reference>
<sequence>MPEPKPTSEFDSTTMHYSVPTPILNLPIQANRRPKPYIRTKKLKRWINDLPTADCQRTATQFIKQLGELNNAHYPPQDRACLMDNLRPLAQQLINTLSQHVRKSHIPLNSRALERNQLLQNILSGMAMGYKLVVNQLAISRPHREHDDMLLREALYFSSQYLARQLLEAYLVYMPEPKNCWLELHQLFQYATETAMATLPVDDPFPDISIPIANTISLIYKRIVLLSLAEPYHLMKNEAREFYYLLSAWSNNCELLPSSNMPCVGEFSLDANADNPPRFVSSEIEWVAKKGYLLDISEVQKRLDTQLQRVLRANFLELEDDANHSLMQQRCQRDMLLRLADAWQGNLTRNGTRHSSDENIEMATGLNAGHHYISLGREFSPEQDELRIISDKIEPTTYASAYHSALQKDRLHHNHVYKTNPWWQRNFSRNGAALNCSVNCPRLHTAVGELVAYCEPEKLPLRWKVGAIRWLHSSLDNHLDLGIMNIADSAVPVASKAMAGCGEGTDYFRSLLIPKQISLQQRRCLIVPAHVYDINSVLMINLRNKIFYLKLVRLLLCTQSFHQFEFEIVRKPVVSGEDLFTL</sequence>
<gene>
    <name evidence="1" type="ORF">MNBD_GAMMA25-486</name>
</gene>
<name>A0A3B1BCV6_9ZZZZ</name>
<evidence type="ECO:0008006" key="2">
    <source>
        <dbReference type="Google" id="ProtNLM"/>
    </source>
</evidence>
<dbReference type="EMBL" id="UOFY01000027">
    <property type="protein sequence ID" value="VAX08230.1"/>
    <property type="molecule type" value="Genomic_DNA"/>
</dbReference>
<proteinExistence type="predicted"/>
<protein>
    <recommendedName>
        <fullName evidence="2">Molecular chaperone</fullName>
    </recommendedName>
</protein>
<accession>A0A3B1BCV6</accession>
<evidence type="ECO:0000313" key="1">
    <source>
        <dbReference type="EMBL" id="VAX08230.1"/>
    </source>
</evidence>
<organism evidence="1">
    <name type="scientific">hydrothermal vent metagenome</name>
    <dbReference type="NCBI Taxonomy" id="652676"/>
    <lineage>
        <taxon>unclassified sequences</taxon>
        <taxon>metagenomes</taxon>
        <taxon>ecological metagenomes</taxon>
    </lineage>
</organism>